<dbReference type="Pfam" id="PF17917">
    <property type="entry name" value="RT_RNaseH"/>
    <property type="match status" value="1"/>
</dbReference>
<protein>
    <recommendedName>
        <fullName evidence="7">Reverse transcriptase RNase H-like domain-containing protein</fullName>
    </recommendedName>
</protein>
<dbReference type="InterPro" id="IPR043502">
    <property type="entry name" value="DNA/RNA_pol_sf"/>
</dbReference>
<evidence type="ECO:0000313" key="8">
    <source>
        <dbReference type="EMBL" id="KAI9157677.1"/>
    </source>
</evidence>
<dbReference type="GO" id="GO:0016787">
    <property type="term" value="F:hydrolase activity"/>
    <property type="evidence" value="ECO:0007669"/>
    <property type="project" value="UniProtKB-KW"/>
</dbReference>
<accession>A0AAD5IC21</accession>
<organism evidence="8 9">
    <name type="scientific">Acer negundo</name>
    <name type="common">Box elder</name>
    <dbReference type="NCBI Taxonomy" id="4023"/>
    <lineage>
        <taxon>Eukaryota</taxon>
        <taxon>Viridiplantae</taxon>
        <taxon>Streptophyta</taxon>
        <taxon>Embryophyta</taxon>
        <taxon>Tracheophyta</taxon>
        <taxon>Spermatophyta</taxon>
        <taxon>Magnoliopsida</taxon>
        <taxon>eudicotyledons</taxon>
        <taxon>Gunneridae</taxon>
        <taxon>Pentapetalae</taxon>
        <taxon>rosids</taxon>
        <taxon>malvids</taxon>
        <taxon>Sapindales</taxon>
        <taxon>Sapindaceae</taxon>
        <taxon>Hippocastanoideae</taxon>
        <taxon>Acereae</taxon>
        <taxon>Acer</taxon>
    </lineage>
</organism>
<evidence type="ECO:0000256" key="4">
    <source>
        <dbReference type="ARBA" id="ARBA00022759"/>
    </source>
</evidence>
<evidence type="ECO:0000256" key="1">
    <source>
        <dbReference type="ARBA" id="ARBA00022679"/>
    </source>
</evidence>
<proteinExistence type="predicted"/>
<dbReference type="InterPro" id="IPR041373">
    <property type="entry name" value="RT_RNaseH"/>
</dbReference>
<dbReference type="Proteomes" id="UP001064489">
    <property type="component" value="Chromosome 12"/>
</dbReference>
<name>A0AAD5IC21_ACENE</name>
<dbReference type="GO" id="GO:0003964">
    <property type="term" value="F:RNA-directed DNA polymerase activity"/>
    <property type="evidence" value="ECO:0007669"/>
    <property type="project" value="UniProtKB-KW"/>
</dbReference>
<keyword evidence="1" id="KW-0808">Transferase</keyword>
<reference evidence="8" key="1">
    <citation type="journal article" date="2022" name="Plant J.">
        <title>Strategies of tolerance reflected in two North American maple genomes.</title>
        <authorList>
            <person name="McEvoy S.L."/>
            <person name="Sezen U.U."/>
            <person name="Trouern-Trend A."/>
            <person name="McMahon S.M."/>
            <person name="Schaberg P.G."/>
            <person name="Yang J."/>
            <person name="Wegrzyn J.L."/>
            <person name="Swenson N.G."/>
        </authorList>
    </citation>
    <scope>NUCLEOTIDE SEQUENCE</scope>
    <source>
        <strain evidence="8">91603</strain>
    </source>
</reference>
<evidence type="ECO:0000256" key="2">
    <source>
        <dbReference type="ARBA" id="ARBA00022695"/>
    </source>
</evidence>
<dbReference type="PANTHER" id="PTHR34072:SF55">
    <property type="entry name" value="DNA_RNA POLYMERASES SUPERFAMILY PROTEIN"/>
    <property type="match status" value="1"/>
</dbReference>
<keyword evidence="3" id="KW-0540">Nuclease</keyword>
<comment type="caution">
    <text evidence="8">The sequence shown here is derived from an EMBL/GenBank/DDBJ whole genome shotgun (WGS) entry which is preliminary data.</text>
</comment>
<dbReference type="CDD" id="cd09274">
    <property type="entry name" value="RNase_HI_RT_Ty3"/>
    <property type="match status" value="1"/>
</dbReference>
<feature type="domain" description="Reverse transcriptase RNase H-like" evidence="7">
    <location>
        <begin position="1"/>
        <end position="50"/>
    </location>
</feature>
<evidence type="ECO:0000313" key="9">
    <source>
        <dbReference type="Proteomes" id="UP001064489"/>
    </source>
</evidence>
<evidence type="ECO:0000256" key="5">
    <source>
        <dbReference type="ARBA" id="ARBA00022801"/>
    </source>
</evidence>
<sequence>MLAIVFVVHKWQPYLLGRHFKIITDHRNLKFFHDQRISSLEQQKWVSKVLGYDYEIIYRQGVENSAADALSREGEYYSYAIYSPLFSSIADIAQEYAHDSDLSLIIERLKSSHQALNFVYDGSLLRHKGRMVVPSSSSWCHKI</sequence>
<dbReference type="PANTHER" id="PTHR34072">
    <property type="entry name" value="ENZYMATIC POLYPROTEIN-RELATED"/>
    <property type="match status" value="1"/>
</dbReference>
<gene>
    <name evidence="8" type="ORF">LWI28_026180</name>
</gene>
<reference evidence="8" key="2">
    <citation type="submission" date="2023-02" db="EMBL/GenBank/DDBJ databases">
        <authorList>
            <person name="Swenson N.G."/>
            <person name="Wegrzyn J.L."/>
            <person name="Mcevoy S.L."/>
        </authorList>
    </citation>
    <scope>NUCLEOTIDE SEQUENCE</scope>
    <source>
        <strain evidence="8">91603</strain>
        <tissue evidence="8">Leaf</tissue>
    </source>
</reference>
<evidence type="ECO:0000256" key="6">
    <source>
        <dbReference type="ARBA" id="ARBA00022918"/>
    </source>
</evidence>
<dbReference type="SUPFAM" id="SSF56672">
    <property type="entry name" value="DNA/RNA polymerases"/>
    <property type="match status" value="1"/>
</dbReference>
<evidence type="ECO:0000256" key="3">
    <source>
        <dbReference type="ARBA" id="ARBA00022722"/>
    </source>
</evidence>
<dbReference type="GO" id="GO:0004519">
    <property type="term" value="F:endonuclease activity"/>
    <property type="evidence" value="ECO:0007669"/>
    <property type="project" value="UniProtKB-KW"/>
</dbReference>
<dbReference type="EMBL" id="JAJSOW010000107">
    <property type="protein sequence ID" value="KAI9157677.1"/>
    <property type="molecule type" value="Genomic_DNA"/>
</dbReference>
<keyword evidence="2" id="KW-0548">Nucleotidyltransferase</keyword>
<keyword evidence="6" id="KW-0695">RNA-directed DNA polymerase</keyword>
<dbReference type="AlphaFoldDB" id="A0AAD5IC21"/>
<keyword evidence="5" id="KW-0378">Hydrolase</keyword>
<keyword evidence="9" id="KW-1185">Reference proteome</keyword>
<keyword evidence="4" id="KW-0255">Endonuclease</keyword>
<evidence type="ECO:0000259" key="7">
    <source>
        <dbReference type="Pfam" id="PF17917"/>
    </source>
</evidence>